<dbReference type="Pfam" id="PF05724">
    <property type="entry name" value="TPMT"/>
    <property type="match status" value="1"/>
</dbReference>
<dbReference type="OrthoDB" id="9778208at2"/>
<dbReference type="PROSITE" id="PS51585">
    <property type="entry name" value="SAM_MT_TPMT"/>
    <property type="match status" value="1"/>
</dbReference>
<keyword evidence="6" id="KW-1185">Reference proteome</keyword>
<reference evidence="5 6" key="1">
    <citation type="submission" date="2018-10" db="EMBL/GenBank/DDBJ databases">
        <title>Dokdonia luteus sp. nov., isolated from sea water.</title>
        <authorList>
            <person name="Zhou L.Y."/>
            <person name="Du Z.J."/>
        </authorList>
    </citation>
    <scope>NUCLEOTIDE SEQUENCE [LARGE SCALE GENOMIC DNA]</scope>
    <source>
        <strain evidence="5 6">SH27</strain>
    </source>
</reference>
<keyword evidence="2 5" id="KW-0489">Methyltransferase</keyword>
<dbReference type="CDD" id="cd02440">
    <property type="entry name" value="AdoMet_MTases"/>
    <property type="match status" value="1"/>
</dbReference>
<organism evidence="5 6">
    <name type="scientific">Dokdonia sinensis</name>
    <dbReference type="NCBI Taxonomy" id="2479847"/>
    <lineage>
        <taxon>Bacteria</taxon>
        <taxon>Pseudomonadati</taxon>
        <taxon>Bacteroidota</taxon>
        <taxon>Flavobacteriia</taxon>
        <taxon>Flavobacteriales</taxon>
        <taxon>Flavobacteriaceae</taxon>
        <taxon>Dokdonia</taxon>
    </lineage>
</organism>
<dbReference type="PANTHER" id="PTHR32183">
    <property type="match status" value="1"/>
</dbReference>
<comment type="caution">
    <text evidence="5">The sequence shown here is derived from an EMBL/GenBank/DDBJ whole genome shotgun (WGS) entry which is preliminary data.</text>
</comment>
<dbReference type="InterPro" id="IPR008854">
    <property type="entry name" value="TPMT"/>
</dbReference>
<dbReference type="SUPFAM" id="SSF53335">
    <property type="entry name" value="S-adenosyl-L-methionine-dependent methyltransferases"/>
    <property type="match status" value="1"/>
</dbReference>
<proteinExistence type="predicted"/>
<dbReference type="AlphaFoldDB" id="A0A3M0GGJ6"/>
<accession>A0A3M0GGJ6</accession>
<evidence type="ECO:0000313" key="5">
    <source>
        <dbReference type="EMBL" id="RMB56446.1"/>
    </source>
</evidence>
<evidence type="ECO:0000256" key="2">
    <source>
        <dbReference type="ARBA" id="ARBA00022603"/>
    </source>
</evidence>
<dbReference type="Proteomes" id="UP000281985">
    <property type="component" value="Unassembled WGS sequence"/>
</dbReference>
<evidence type="ECO:0000256" key="1">
    <source>
        <dbReference type="ARBA" id="ARBA00022553"/>
    </source>
</evidence>
<protein>
    <submittedName>
        <fullName evidence="5">Methyltransferase domain-containing protein</fullName>
    </submittedName>
</protein>
<dbReference type="EMBL" id="REFV01000017">
    <property type="protein sequence ID" value="RMB56446.1"/>
    <property type="molecule type" value="Genomic_DNA"/>
</dbReference>
<keyword evidence="4" id="KW-0949">S-adenosyl-L-methionine</keyword>
<dbReference type="RefSeq" id="WP_121918434.1">
    <property type="nucleotide sequence ID" value="NZ_REFV01000017.1"/>
</dbReference>
<dbReference type="GO" id="GO:0008757">
    <property type="term" value="F:S-adenosylmethionine-dependent methyltransferase activity"/>
    <property type="evidence" value="ECO:0007669"/>
    <property type="project" value="InterPro"/>
</dbReference>
<dbReference type="PANTHER" id="PTHR32183:SF6">
    <property type="entry name" value="CYSTEINE SULFINATE DESULFINASE_CYSTEINE DESULFURASE AND RELATED ENZYMES"/>
    <property type="match status" value="1"/>
</dbReference>
<dbReference type="Gene3D" id="3.40.50.150">
    <property type="entry name" value="Vaccinia Virus protein VP39"/>
    <property type="match status" value="1"/>
</dbReference>
<dbReference type="InterPro" id="IPR029063">
    <property type="entry name" value="SAM-dependent_MTases_sf"/>
</dbReference>
<evidence type="ECO:0000256" key="4">
    <source>
        <dbReference type="ARBA" id="ARBA00022691"/>
    </source>
</evidence>
<gene>
    <name evidence="5" type="ORF">EAX61_14510</name>
</gene>
<evidence type="ECO:0000256" key="3">
    <source>
        <dbReference type="ARBA" id="ARBA00022679"/>
    </source>
</evidence>
<evidence type="ECO:0000313" key="6">
    <source>
        <dbReference type="Proteomes" id="UP000281985"/>
    </source>
</evidence>
<keyword evidence="3 5" id="KW-0808">Transferase</keyword>
<dbReference type="GO" id="GO:0032259">
    <property type="term" value="P:methylation"/>
    <property type="evidence" value="ECO:0007669"/>
    <property type="project" value="UniProtKB-KW"/>
</dbReference>
<keyword evidence="1" id="KW-0597">Phosphoprotein</keyword>
<name>A0A3M0GGJ6_9FLAO</name>
<sequence length="195" mass="22509">MKESMDATYWNDRYAQGSTGWDLKEVSPPLKAYIDQLTDKDLKILIPGGGYSYEAQYLWGQGFHNVYVVDLSELALENLKERVPEIPKRQLIQCNFFELEDTFDLILEQTFFCALDPSLRDDYVKKMHELFEDDGTLAGLLFNFPLTEKGPPFGGSIEEYRARFSPYFNIKTMETAYNSVAPRAGNELFINLKKK</sequence>